<feature type="region of interest" description="Disordered" evidence="3">
    <location>
        <begin position="162"/>
        <end position="231"/>
    </location>
</feature>
<keyword evidence="1" id="KW-0863">Zinc-finger</keyword>
<dbReference type="AlphaFoldDB" id="A0A6P9E8Q3"/>
<name>A0A6P9E8Q3_JUGRE</name>
<dbReference type="InParanoid" id="A0A6P9E8Q3"/>
<feature type="domain" description="RING-type" evidence="4">
    <location>
        <begin position="364"/>
        <end position="402"/>
    </location>
</feature>
<protein>
    <submittedName>
        <fullName evidence="6">Uncharacterized protein LOC109006018 isoform X1</fullName>
    </submittedName>
</protein>
<dbReference type="InterPro" id="IPR001841">
    <property type="entry name" value="Znf_RING"/>
</dbReference>
<keyword evidence="1" id="KW-0862">Zinc</keyword>
<dbReference type="PANTHER" id="PTHR46629">
    <property type="entry name" value="OS01G0917900 PROTEIN"/>
    <property type="match status" value="1"/>
</dbReference>
<accession>A0A6P9E8Q3</accession>
<dbReference type="RefSeq" id="XP_035540723.1">
    <property type="nucleotide sequence ID" value="XM_035684830.1"/>
</dbReference>
<dbReference type="Gene3D" id="3.30.40.10">
    <property type="entry name" value="Zinc/RING finger domain, C3HC4 (zinc finger)"/>
    <property type="match status" value="1"/>
</dbReference>
<reference evidence="6" key="1">
    <citation type="submission" date="2025-08" db="UniProtKB">
        <authorList>
            <consortium name="RefSeq"/>
        </authorList>
    </citation>
    <scope>IDENTIFICATION</scope>
    <source>
        <tissue evidence="6">Leaves</tissue>
    </source>
</reference>
<keyword evidence="1" id="KW-0479">Metal-binding</keyword>
<keyword evidence="5" id="KW-1185">Reference proteome</keyword>
<dbReference type="SMART" id="SM00184">
    <property type="entry name" value="RING"/>
    <property type="match status" value="1"/>
</dbReference>
<feature type="compositionally biased region" description="Polar residues" evidence="3">
    <location>
        <begin position="176"/>
        <end position="196"/>
    </location>
</feature>
<feature type="region of interest" description="Disordered" evidence="3">
    <location>
        <begin position="44"/>
        <end position="64"/>
    </location>
</feature>
<gene>
    <name evidence="6" type="primary">LOC109006018</name>
</gene>
<sequence length="412" mass="45114">MEGAGRTLTLRDQMSAVDGGIREPVAGLTLGELFGTAEKRAALAPPVPLSRDQSAPATRLRPQPQLSNRTLLDVIQEHDPDAGLSFKDLIGDHRNNRDNNSWKNFRDRLSLKRAGANWTSRIPASVIPIQNGNDTVNSSASRELSFSMTDSVRFQHTVESTQLEDDSTSFDMCGGHSSSSSPCTRPQMSRRSSSRLGPSVPIESRSTPPGDSDFYHAPPPSQAQGFGRQISRQNSARYLATQSQNSMHNRDVADLTSTEDGYAECDSDVRAPRRRLSTVLAEERALSAREAVAAREAAEAVAEEVVAAEREQAETEESEAAEPPMRMSLMDLMDYNIGEEEEEEVKTEEGEVVAGGGEGVEHKCCVCMVRHKGAAFIPCGHTFCRLCSRELMVGRGNCPLCNRFILEILDIF</sequence>
<proteinExistence type="predicted"/>
<dbReference type="GO" id="GO:0008270">
    <property type="term" value="F:zinc ion binding"/>
    <property type="evidence" value="ECO:0007669"/>
    <property type="project" value="UniProtKB-KW"/>
</dbReference>
<dbReference type="OrthoDB" id="1711136at2759"/>
<organism evidence="5 6">
    <name type="scientific">Juglans regia</name>
    <name type="common">English walnut</name>
    <dbReference type="NCBI Taxonomy" id="51240"/>
    <lineage>
        <taxon>Eukaryota</taxon>
        <taxon>Viridiplantae</taxon>
        <taxon>Streptophyta</taxon>
        <taxon>Embryophyta</taxon>
        <taxon>Tracheophyta</taxon>
        <taxon>Spermatophyta</taxon>
        <taxon>Magnoliopsida</taxon>
        <taxon>eudicotyledons</taxon>
        <taxon>Gunneridae</taxon>
        <taxon>Pentapetalae</taxon>
        <taxon>rosids</taxon>
        <taxon>fabids</taxon>
        <taxon>Fagales</taxon>
        <taxon>Juglandaceae</taxon>
        <taxon>Juglans</taxon>
    </lineage>
</organism>
<dbReference type="Pfam" id="PF13920">
    <property type="entry name" value="zf-C3HC4_3"/>
    <property type="match status" value="1"/>
</dbReference>
<feature type="coiled-coil region" evidence="2">
    <location>
        <begin position="291"/>
        <end position="318"/>
    </location>
</feature>
<dbReference type="FunCoup" id="A0A6P9E8Q3">
    <property type="interactions" value="28"/>
</dbReference>
<evidence type="ECO:0000256" key="3">
    <source>
        <dbReference type="SAM" id="MobiDB-lite"/>
    </source>
</evidence>
<dbReference type="PROSITE" id="PS50089">
    <property type="entry name" value="ZF_RING_2"/>
    <property type="match status" value="1"/>
</dbReference>
<dbReference type="Proteomes" id="UP000235220">
    <property type="component" value="Chromosome 1"/>
</dbReference>
<evidence type="ECO:0000313" key="5">
    <source>
        <dbReference type="Proteomes" id="UP000235220"/>
    </source>
</evidence>
<dbReference type="SUPFAM" id="SSF57850">
    <property type="entry name" value="RING/U-box"/>
    <property type="match status" value="1"/>
</dbReference>
<evidence type="ECO:0000259" key="4">
    <source>
        <dbReference type="PROSITE" id="PS50089"/>
    </source>
</evidence>
<evidence type="ECO:0000256" key="2">
    <source>
        <dbReference type="SAM" id="Coils"/>
    </source>
</evidence>
<evidence type="ECO:0000313" key="6">
    <source>
        <dbReference type="RefSeq" id="XP_035540723.1"/>
    </source>
</evidence>
<dbReference type="InterPro" id="IPR013083">
    <property type="entry name" value="Znf_RING/FYVE/PHD"/>
</dbReference>
<keyword evidence="2" id="KW-0175">Coiled coil</keyword>
<dbReference type="GeneID" id="109006018"/>
<dbReference type="CDD" id="cd16449">
    <property type="entry name" value="RING-HC"/>
    <property type="match status" value="1"/>
</dbReference>
<evidence type="ECO:0000256" key="1">
    <source>
        <dbReference type="PROSITE-ProRule" id="PRU00175"/>
    </source>
</evidence>